<dbReference type="SUPFAM" id="SSF52980">
    <property type="entry name" value="Restriction endonuclease-like"/>
    <property type="match status" value="1"/>
</dbReference>
<reference evidence="1" key="1">
    <citation type="submission" date="2020-05" db="EMBL/GenBank/DDBJ databases">
        <authorList>
            <person name="Chiriac C."/>
            <person name="Salcher M."/>
            <person name="Ghai R."/>
            <person name="Kavagutti S V."/>
        </authorList>
    </citation>
    <scope>NUCLEOTIDE SEQUENCE</scope>
</reference>
<dbReference type="InterPro" id="IPR011335">
    <property type="entry name" value="Restrct_endonuc-II-like"/>
</dbReference>
<sequence>METTIKTNTNRVGNFTSSNIAELMTYSRDGQGLGKPAQAYIAEKRMERRLQRSLTDESSARPIAWGNLLEQYAFDQLGMEYTLASQTTLRHQAFDYWTGSPDGWKDDVVMDIKCPMTLKSFCQLVDPIYNGLEGMAAMNAIRETHKDGDKYFWQLVSNAILTGSTKAELIIFCPYQSELEIIRDLATNYNGDREFRYFWIANATDDELPYLNDGGYYENVNVISFDVSDEDKQALTNRVVECGKMLI</sequence>
<proteinExistence type="predicted"/>
<gene>
    <name evidence="1" type="ORF">UFOVP1230_15</name>
</gene>
<accession>A0A6J5R4S1</accession>
<protein>
    <submittedName>
        <fullName evidence="1">Uncharacterized protein</fullName>
    </submittedName>
</protein>
<dbReference type="InterPro" id="IPR011604">
    <property type="entry name" value="PDDEXK-like_dom_sf"/>
</dbReference>
<dbReference type="EMBL" id="LR797179">
    <property type="protein sequence ID" value="CAB4191889.1"/>
    <property type="molecule type" value="Genomic_DNA"/>
</dbReference>
<dbReference type="Gene3D" id="3.90.320.10">
    <property type="match status" value="1"/>
</dbReference>
<organism evidence="1">
    <name type="scientific">uncultured Caudovirales phage</name>
    <dbReference type="NCBI Taxonomy" id="2100421"/>
    <lineage>
        <taxon>Viruses</taxon>
        <taxon>Duplodnaviria</taxon>
        <taxon>Heunggongvirae</taxon>
        <taxon>Uroviricota</taxon>
        <taxon>Caudoviricetes</taxon>
        <taxon>Peduoviridae</taxon>
        <taxon>Maltschvirus</taxon>
        <taxon>Maltschvirus maltsch</taxon>
    </lineage>
</organism>
<evidence type="ECO:0000313" key="1">
    <source>
        <dbReference type="EMBL" id="CAB4191889.1"/>
    </source>
</evidence>
<name>A0A6J5R4S1_9CAUD</name>